<reference evidence="4" key="1">
    <citation type="submission" date="2015-08" db="EMBL/GenBank/DDBJ databases">
        <title>Complete genome sequence of Rothia mucilaginosa strain NUM-Rm6536.</title>
        <authorList>
            <person name="Nambu T."/>
        </authorList>
    </citation>
    <scope>NUCLEOTIDE SEQUENCE [LARGE SCALE GENOMIC DNA]</scope>
    <source>
        <strain evidence="4">NUM-Rm6536</strain>
    </source>
</reference>
<dbReference type="AlphaFoldDB" id="A0A0K2RZ75"/>
<dbReference type="Proteomes" id="UP000066203">
    <property type="component" value="Chromosome"/>
</dbReference>
<dbReference type="PANTHER" id="PTHR22916:SF3">
    <property type="entry name" value="UDP-GLCNAC:BETAGAL BETA-1,3-N-ACETYLGLUCOSAMINYLTRANSFERASE-LIKE PROTEIN 1"/>
    <property type="match status" value="1"/>
</dbReference>
<gene>
    <name evidence="3" type="ORF">RM6536_0899</name>
</gene>
<dbReference type="Pfam" id="PF00535">
    <property type="entry name" value="Glycos_transf_2"/>
    <property type="match status" value="1"/>
</dbReference>
<dbReference type="PATRIC" id="fig|43675.28.peg.920"/>
<evidence type="ECO:0000313" key="3">
    <source>
        <dbReference type="EMBL" id="BAS20146.1"/>
    </source>
</evidence>
<dbReference type="GO" id="GO:0016758">
    <property type="term" value="F:hexosyltransferase activity"/>
    <property type="evidence" value="ECO:0007669"/>
    <property type="project" value="UniProtKB-ARBA"/>
</dbReference>
<dbReference type="Gene3D" id="3.90.550.10">
    <property type="entry name" value="Spore Coat Polysaccharide Biosynthesis Protein SpsA, Chain A"/>
    <property type="match status" value="1"/>
</dbReference>
<feature type="coiled-coil region" evidence="1">
    <location>
        <begin position="297"/>
        <end position="324"/>
    </location>
</feature>
<sequence length="366" mass="41000">MGWHGPAHPRLIVVMSSPTVAILVRTKDRTRFLSRALENIAQQTFTDYTVCVVNDGGDEQATRAVIEASPLGPGRVQLLTTAGDNMEAASNAGLAATTSEYVAIHDDDDLWAPEFLERTVAALEESGALMCTTRVVERYERKNAEGEFEVYEERIFHDGLPSVGLQFLFRTNRAVPIGILYRRSLHELVGFFDESLPVVGDWEFNMRAASVADILLVDEPLAYWSLRPDAEGAEANSVKRQAEHARFDSMVRARAIREDLQAGARPGAYLYQAHLAADLERRVIDGHDLTRESLDILRSIESRLERIEARQQAIESRQQSIEERLRVLKHLRTPGRALRSLAKRSLNQRSLVRRGTEAESAEQKGA</sequence>
<keyword evidence="3" id="KW-0808">Transferase</keyword>
<feature type="domain" description="Glycosyltransferase 2-like" evidence="2">
    <location>
        <begin position="23"/>
        <end position="145"/>
    </location>
</feature>
<evidence type="ECO:0000259" key="2">
    <source>
        <dbReference type="Pfam" id="PF00535"/>
    </source>
</evidence>
<organism evidence="3">
    <name type="scientific">Rothia mucilaginosa</name>
    <dbReference type="NCBI Taxonomy" id="43675"/>
    <lineage>
        <taxon>Bacteria</taxon>
        <taxon>Bacillati</taxon>
        <taxon>Actinomycetota</taxon>
        <taxon>Actinomycetes</taxon>
        <taxon>Micrococcales</taxon>
        <taxon>Micrococcaceae</taxon>
        <taxon>Rothia</taxon>
    </lineage>
</organism>
<dbReference type="InterPro" id="IPR001173">
    <property type="entry name" value="Glyco_trans_2-like"/>
</dbReference>
<proteinExistence type="predicted"/>
<evidence type="ECO:0000256" key="1">
    <source>
        <dbReference type="SAM" id="Coils"/>
    </source>
</evidence>
<dbReference type="InterPro" id="IPR029044">
    <property type="entry name" value="Nucleotide-diphossugar_trans"/>
</dbReference>
<evidence type="ECO:0000313" key="4">
    <source>
        <dbReference type="Proteomes" id="UP000066203"/>
    </source>
</evidence>
<dbReference type="PANTHER" id="PTHR22916">
    <property type="entry name" value="GLYCOSYLTRANSFERASE"/>
    <property type="match status" value="1"/>
</dbReference>
<accession>A0A0K2RZ75</accession>
<dbReference type="SUPFAM" id="SSF53448">
    <property type="entry name" value="Nucleotide-diphospho-sugar transferases"/>
    <property type="match status" value="1"/>
</dbReference>
<protein>
    <submittedName>
        <fullName evidence="3">Glycosyl transferase</fullName>
    </submittedName>
</protein>
<name>A0A0K2RZ75_9MICC</name>
<dbReference type="EMBL" id="AP014938">
    <property type="protein sequence ID" value="BAS20146.1"/>
    <property type="molecule type" value="Genomic_DNA"/>
</dbReference>
<keyword evidence="1" id="KW-0175">Coiled coil</keyword>
<dbReference type="CDD" id="cd00761">
    <property type="entry name" value="Glyco_tranf_GTA_type"/>
    <property type="match status" value="1"/>
</dbReference>